<comment type="catalytic activity">
    <reaction evidence="16 17 18">
        <text>UDP-N-acetyl-alpha-D-muramoyl-L-alanine + D-glutamate + ATP = UDP-N-acetyl-alpha-D-muramoyl-L-alanyl-D-glutamate + ADP + phosphate + H(+)</text>
        <dbReference type="Rhea" id="RHEA:16429"/>
        <dbReference type="ChEBI" id="CHEBI:15378"/>
        <dbReference type="ChEBI" id="CHEBI:29986"/>
        <dbReference type="ChEBI" id="CHEBI:30616"/>
        <dbReference type="ChEBI" id="CHEBI:43474"/>
        <dbReference type="ChEBI" id="CHEBI:83898"/>
        <dbReference type="ChEBI" id="CHEBI:83900"/>
        <dbReference type="ChEBI" id="CHEBI:456216"/>
        <dbReference type="EC" id="6.3.2.9"/>
    </reaction>
</comment>
<dbReference type="SUPFAM" id="SSF53623">
    <property type="entry name" value="MurD-like peptide ligases, catalytic domain"/>
    <property type="match status" value="1"/>
</dbReference>
<dbReference type="InterPro" id="IPR036565">
    <property type="entry name" value="Mur-like_cat_sf"/>
</dbReference>
<evidence type="ECO:0000256" key="10">
    <source>
        <dbReference type="ARBA" id="ARBA00022840"/>
    </source>
</evidence>
<dbReference type="GO" id="GO:0009252">
    <property type="term" value="P:peptidoglycan biosynthetic process"/>
    <property type="evidence" value="ECO:0007669"/>
    <property type="project" value="UniProtKB-UniRule"/>
</dbReference>
<evidence type="ECO:0000256" key="16">
    <source>
        <dbReference type="ARBA" id="ARBA00047632"/>
    </source>
</evidence>
<dbReference type="AlphaFoldDB" id="A0A9D1LE99"/>
<evidence type="ECO:0000256" key="11">
    <source>
        <dbReference type="ARBA" id="ARBA00022960"/>
    </source>
</evidence>
<dbReference type="Gene3D" id="3.90.190.20">
    <property type="entry name" value="Mur ligase, C-terminal domain"/>
    <property type="match status" value="1"/>
</dbReference>
<comment type="similarity">
    <text evidence="4 17">Belongs to the MurCDEF family.</text>
</comment>
<evidence type="ECO:0000313" key="21">
    <source>
        <dbReference type="EMBL" id="HIU36325.1"/>
    </source>
</evidence>
<dbReference type="GO" id="GO:0008360">
    <property type="term" value="P:regulation of cell shape"/>
    <property type="evidence" value="ECO:0007669"/>
    <property type="project" value="UniProtKB-KW"/>
</dbReference>
<dbReference type="NCBIfam" id="TIGR01087">
    <property type="entry name" value="murD"/>
    <property type="match status" value="1"/>
</dbReference>
<evidence type="ECO:0000256" key="18">
    <source>
        <dbReference type="RuleBase" id="RU003664"/>
    </source>
</evidence>
<dbReference type="Proteomes" id="UP000824071">
    <property type="component" value="Unassembled WGS sequence"/>
</dbReference>
<evidence type="ECO:0000256" key="14">
    <source>
        <dbReference type="ARBA" id="ARBA00030398"/>
    </source>
</evidence>
<dbReference type="PANTHER" id="PTHR43692:SF1">
    <property type="entry name" value="UDP-N-ACETYLMURAMOYLALANINE--D-GLUTAMATE LIGASE"/>
    <property type="match status" value="1"/>
</dbReference>
<dbReference type="PANTHER" id="PTHR43692">
    <property type="entry name" value="UDP-N-ACETYLMURAMOYLALANINE--D-GLUTAMATE LIGASE"/>
    <property type="match status" value="1"/>
</dbReference>
<evidence type="ECO:0000256" key="4">
    <source>
        <dbReference type="ARBA" id="ARBA00010416"/>
    </source>
</evidence>
<comment type="pathway">
    <text evidence="3 17 18">Cell wall biogenesis; peptidoglycan biosynthesis.</text>
</comment>
<dbReference type="InterPro" id="IPR036615">
    <property type="entry name" value="Mur_ligase_C_dom_sf"/>
</dbReference>
<dbReference type="HAMAP" id="MF_00639">
    <property type="entry name" value="MurD"/>
    <property type="match status" value="1"/>
</dbReference>
<evidence type="ECO:0000256" key="6">
    <source>
        <dbReference type="ARBA" id="ARBA00015655"/>
    </source>
</evidence>
<keyword evidence="9 17" id="KW-0547">Nucleotide-binding</keyword>
<keyword evidence="17 18" id="KW-0131">Cell cycle</keyword>
<keyword evidence="13 17" id="KW-0961">Cell wall biogenesis/degradation</keyword>
<evidence type="ECO:0000256" key="5">
    <source>
        <dbReference type="ARBA" id="ARBA00012212"/>
    </source>
</evidence>
<dbReference type="SUPFAM" id="SSF53244">
    <property type="entry name" value="MurD-like peptide ligases, peptide-binding domain"/>
    <property type="match status" value="1"/>
</dbReference>
<name>A0A9D1LE99_9FIRM</name>
<sequence length="434" mass="47044">MLPPIAAYLQNKTVLLVGFGREGQSSYRYLRRFFPEKPLAVADKNEIAVDDPHLTVFSGADYLSALSQFDVVLKSPGISFKNVENTGDAEITCQVDLFLRFAPCRKVGVTGSKGKTTTSTLIHLCLQEAGFDSRLIGNIGVPVFEALETVTEDSVAVIEMSSHQLEFTHASPEAAVLTNLFEEHLEHYRGGFAGYARAKSHIGLYQGPDDLLIYNGDQGLALFPGLSDTPAKKLAVYKDDPLPFPLQNEHLLGAHNRQDVLFARAAAAHFGVTDAQIQAAVHKYRGIEHRMEKVGTFQGITFYNDCIATIPHAVLCAVEALGNVDTLLVGGMDRGISYKGFEAALAESGVRNIFGLPDTGHTVVAAVRALAPEKNAVAVADLDEAVRLAYRCTAPGKVCLLSPAASSYNVYKNFEEKGRHYKALVRKYGEGGNP</sequence>
<protein>
    <recommendedName>
        <fullName evidence="6 17">UDP-N-acetylmuramoylalanine--D-glutamate ligase</fullName>
        <ecNumber evidence="5 17">6.3.2.9</ecNumber>
    </recommendedName>
    <alternativeName>
        <fullName evidence="15 17">D-glutamic acid-adding enzyme</fullName>
    </alternativeName>
    <alternativeName>
        <fullName evidence="14 17">UDP-N-acetylmuramoyl-L-alanyl-D-glutamate synthetase</fullName>
    </alternativeName>
</protein>
<gene>
    <name evidence="17 21" type="primary">murD</name>
    <name evidence="21" type="ORF">IAC53_06970</name>
</gene>
<keyword evidence="10 17" id="KW-0067">ATP-binding</keyword>
<dbReference type="GO" id="GO:0008764">
    <property type="term" value="F:UDP-N-acetylmuramoylalanine-D-glutamate ligase activity"/>
    <property type="evidence" value="ECO:0007669"/>
    <property type="project" value="UniProtKB-UniRule"/>
</dbReference>
<comment type="function">
    <text evidence="1 17 18">Cell wall formation. Catalyzes the addition of glutamate to the nucleotide precursor UDP-N-acetylmuramoyl-L-alanine (UMA).</text>
</comment>
<evidence type="ECO:0000256" key="13">
    <source>
        <dbReference type="ARBA" id="ARBA00023316"/>
    </source>
</evidence>
<evidence type="ECO:0000256" key="3">
    <source>
        <dbReference type="ARBA" id="ARBA00004752"/>
    </source>
</evidence>
<evidence type="ECO:0000259" key="20">
    <source>
        <dbReference type="Pfam" id="PF08245"/>
    </source>
</evidence>
<dbReference type="GO" id="GO:0005737">
    <property type="term" value="C:cytoplasm"/>
    <property type="evidence" value="ECO:0007669"/>
    <property type="project" value="UniProtKB-SubCell"/>
</dbReference>
<keyword evidence="12 17" id="KW-0573">Peptidoglycan synthesis</keyword>
<evidence type="ECO:0000256" key="8">
    <source>
        <dbReference type="ARBA" id="ARBA00022598"/>
    </source>
</evidence>
<dbReference type="Pfam" id="PF02875">
    <property type="entry name" value="Mur_ligase_C"/>
    <property type="match status" value="1"/>
</dbReference>
<dbReference type="InterPro" id="IPR013221">
    <property type="entry name" value="Mur_ligase_cen"/>
</dbReference>
<feature type="domain" description="Mur ligase C-terminal" evidence="19">
    <location>
        <begin position="289"/>
        <end position="404"/>
    </location>
</feature>
<evidence type="ECO:0000256" key="9">
    <source>
        <dbReference type="ARBA" id="ARBA00022741"/>
    </source>
</evidence>
<keyword evidence="11 17" id="KW-0133">Cell shape</keyword>
<keyword evidence="17 18" id="KW-0132">Cell division</keyword>
<dbReference type="GO" id="GO:0051301">
    <property type="term" value="P:cell division"/>
    <property type="evidence" value="ECO:0007669"/>
    <property type="project" value="UniProtKB-KW"/>
</dbReference>
<reference evidence="21" key="2">
    <citation type="journal article" date="2021" name="PeerJ">
        <title>Extensive microbial diversity within the chicken gut microbiome revealed by metagenomics and culture.</title>
        <authorList>
            <person name="Gilroy R."/>
            <person name="Ravi A."/>
            <person name="Getino M."/>
            <person name="Pursley I."/>
            <person name="Horton D.L."/>
            <person name="Alikhan N.F."/>
            <person name="Baker D."/>
            <person name="Gharbi K."/>
            <person name="Hall N."/>
            <person name="Watson M."/>
            <person name="Adriaenssens E.M."/>
            <person name="Foster-Nyarko E."/>
            <person name="Jarju S."/>
            <person name="Secka A."/>
            <person name="Antonio M."/>
            <person name="Oren A."/>
            <person name="Chaudhuri R.R."/>
            <person name="La Ragione R."/>
            <person name="Hildebrand F."/>
            <person name="Pallen M.J."/>
        </authorList>
    </citation>
    <scope>NUCLEOTIDE SEQUENCE</scope>
    <source>
        <strain evidence="21">ChiGjej1B1-19959</strain>
    </source>
</reference>
<dbReference type="GO" id="GO:0071555">
    <property type="term" value="P:cell wall organization"/>
    <property type="evidence" value="ECO:0007669"/>
    <property type="project" value="UniProtKB-KW"/>
</dbReference>
<keyword evidence="8 17" id="KW-0436">Ligase</keyword>
<evidence type="ECO:0000256" key="7">
    <source>
        <dbReference type="ARBA" id="ARBA00022490"/>
    </source>
</evidence>
<dbReference type="InterPro" id="IPR004101">
    <property type="entry name" value="Mur_ligase_C"/>
</dbReference>
<evidence type="ECO:0000259" key="19">
    <source>
        <dbReference type="Pfam" id="PF02875"/>
    </source>
</evidence>
<reference evidence="21" key="1">
    <citation type="submission" date="2020-10" db="EMBL/GenBank/DDBJ databases">
        <authorList>
            <person name="Gilroy R."/>
        </authorList>
    </citation>
    <scope>NUCLEOTIDE SEQUENCE</scope>
    <source>
        <strain evidence="21">ChiGjej1B1-19959</strain>
    </source>
</reference>
<comment type="caution">
    <text evidence="21">The sequence shown here is derived from an EMBL/GenBank/DDBJ whole genome shotgun (WGS) entry which is preliminary data.</text>
</comment>
<accession>A0A9D1LE99</accession>
<dbReference type="EC" id="6.3.2.9" evidence="5 17"/>
<dbReference type="Pfam" id="PF08245">
    <property type="entry name" value="Mur_ligase_M"/>
    <property type="match status" value="1"/>
</dbReference>
<dbReference type="Gene3D" id="3.40.1190.10">
    <property type="entry name" value="Mur-like, catalytic domain"/>
    <property type="match status" value="1"/>
</dbReference>
<keyword evidence="7 17" id="KW-0963">Cytoplasm</keyword>
<dbReference type="InterPro" id="IPR005762">
    <property type="entry name" value="MurD"/>
</dbReference>
<dbReference type="Gene3D" id="3.40.50.720">
    <property type="entry name" value="NAD(P)-binding Rossmann-like Domain"/>
    <property type="match status" value="1"/>
</dbReference>
<dbReference type="EMBL" id="DVMW01000040">
    <property type="protein sequence ID" value="HIU36325.1"/>
    <property type="molecule type" value="Genomic_DNA"/>
</dbReference>
<proteinExistence type="inferred from homology"/>
<dbReference type="GO" id="GO:0005524">
    <property type="term" value="F:ATP binding"/>
    <property type="evidence" value="ECO:0007669"/>
    <property type="project" value="UniProtKB-UniRule"/>
</dbReference>
<comment type="subcellular location">
    <subcellularLocation>
        <location evidence="2 17 18">Cytoplasm</location>
    </subcellularLocation>
</comment>
<feature type="domain" description="Mur ligase central" evidence="20">
    <location>
        <begin position="109"/>
        <end position="218"/>
    </location>
</feature>
<evidence type="ECO:0000256" key="15">
    <source>
        <dbReference type="ARBA" id="ARBA00032324"/>
    </source>
</evidence>
<evidence type="ECO:0000256" key="12">
    <source>
        <dbReference type="ARBA" id="ARBA00022984"/>
    </source>
</evidence>
<evidence type="ECO:0000256" key="17">
    <source>
        <dbReference type="HAMAP-Rule" id="MF_00639"/>
    </source>
</evidence>
<feature type="binding site" evidence="17">
    <location>
        <begin position="111"/>
        <end position="117"/>
    </location>
    <ligand>
        <name>ATP</name>
        <dbReference type="ChEBI" id="CHEBI:30616"/>
    </ligand>
</feature>
<organism evidence="21 22">
    <name type="scientific">Candidatus Fimenecus excrementigallinarum</name>
    <dbReference type="NCBI Taxonomy" id="2840816"/>
    <lineage>
        <taxon>Bacteria</taxon>
        <taxon>Bacillati</taxon>
        <taxon>Bacillota</taxon>
        <taxon>Clostridia</taxon>
        <taxon>Candidatus Fimenecus</taxon>
    </lineage>
</organism>
<evidence type="ECO:0000313" key="22">
    <source>
        <dbReference type="Proteomes" id="UP000824071"/>
    </source>
</evidence>
<evidence type="ECO:0000256" key="1">
    <source>
        <dbReference type="ARBA" id="ARBA00002734"/>
    </source>
</evidence>
<evidence type="ECO:0000256" key="2">
    <source>
        <dbReference type="ARBA" id="ARBA00004496"/>
    </source>
</evidence>